<dbReference type="RefSeq" id="XP_009064341.1">
    <property type="nucleotide sequence ID" value="XM_009066093.1"/>
</dbReference>
<keyword evidence="6 11" id="KW-0694">RNA-binding</keyword>
<gene>
    <name evidence="13" type="ORF">LOTGIDRAFT_131154</name>
</gene>
<organism evidence="13 14">
    <name type="scientific">Lottia gigantea</name>
    <name type="common">Giant owl limpet</name>
    <dbReference type="NCBI Taxonomy" id="225164"/>
    <lineage>
        <taxon>Eukaryota</taxon>
        <taxon>Metazoa</taxon>
        <taxon>Spiralia</taxon>
        <taxon>Lophotrochozoa</taxon>
        <taxon>Mollusca</taxon>
        <taxon>Gastropoda</taxon>
        <taxon>Patellogastropoda</taxon>
        <taxon>Lottioidea</taxon>
        <taxon>Lottiidae</taxon>
        <taxon>Lottia</taxon>
    </lineage>
</organism>
<evidence type="ECO:0000256" key="10">
    <source>
        <dbReference type="ARBA" id="ARBA00049302"/>
    </source>
</evidence>
<feature type="binding site" evidence="11">
    <location>
        <begin position="147"/>
        <end position="153"/>
    </location>
    <ligand>
        <name>S-adenosyl-L-methionine</name>
        <dbReference type="ChEBI" id="CHEBI:59789"/>
    </ligand>
</feature>
<comment type="caution">
    <text evidence="11">Lacks conserved residue(s) required for the propagation of feature annotation.</text>
</comment>
<dbReference type="STRING" id="225164.V4B8B5"/>
<reference evidence="13 14" key="1">
    <citation type="journal article" date="2013" name="Nature">
        <title>Insights into bilaterian evolution from three spiralian genomes.</title>
        <authorList>
            <person name="Simakov O."/>
            <person name="Marletaz F."/>
            <person name="Cho S.J."/>
            <person name="Edsinger-Gonzales E."/>
            <person name="Havlak P."/>
            <person name="Hellsten U."/>
            <person name="Kuo D.H."/>
            <person name="Larsson T."/>
            <person name="Lv J."/>
            <person name="Arendt D."/>
            <person name="Savage R."/>
            <person name="Osoegawa K."/>
            <person name="de Jong P."/>
            <person name="Grimwood J."/>
            <person name="Chapman J.A."/>
            <person name="Shapiro H."/>
            <person name="Aerts A."/>
            <person name="Otillar R.P."/>
            <person name="Terry A.Y."/>
            <person name="Boore J.L."/>
            <person name="Grigoriev I.V."/>
            <person name="Lindberg D.R."/>
            <person name="Seaver E.C."/>
            <person name="Weisblat D.A."/>
            <person name="Putnam N.H."/>
            <person name="Rokhsar D.S."/>
        </authorList>
    </citation>
    <scope>NUCLEOTIDE SEQUENCE [LARGE SCALE GENOMIC DNA]</scope>
</reference>
<dbReference type="InterPro" id="IPR001678">
    <property type="entry name" value="MeTrfase_RsmB-F_NOP2_dom"/>
</dbReference>
<keyword evidence="8" id="KW-0496">Mitochondrion</keyword>
<dbReference type="AlphaFoldDB" id="V4B8B5"/>
<evidence type="ECO:0000256" key="6">
    <source>
        <dbReference type="ARBA" id="ARBA00022884"/>
    </source>
</evidence>
<dbReference type="OrthoDB" id="8020218at2759"/>
<keyword evidence="2" id="KW-0698">rRNA processing</keyword>
<evidence type="ECO:0000256" key="9">
    <source>
        <dbReference type="ARBA" id="ARBA00042050"/>
    </source>
</evidence>
<evidence type="ECO:0000256" key="3">
    <source>
        <dbReference type="ARBA" id="ARBA00022603"/>
    </source>
</evidence>
<keyword evidence="4 11" id="KW-0808">Transferase</keyword>
<dbReference type="Pfam" id="PF01189">
    <property type="entry name" value="Methyltr_RsmB-F"/>
    <property type="match status" value="1"/>
</dbReference>
<dbReference type="FunFam" id="3.40.50.150:FF:000055">
    <property type="entry name" value="5-methylcytosine rRNA methyltransferase NSUN4"/>
    <property type="match status" value="1"/>
</dbReference>
<dbReference type="KEGG" id="lgi:LOTGIDRAFT_131154"/>
<evidence type="ECO:0000256" key="2">
    <source>
        <dbReference type="ARBA" id="ARBA00022552"/>
    </source>
</evidence>
<evidence type="ECO:0000256" key="4">
    <source>
        <dbReference type="ARBA" id="ARBA00022679"/>
    </source>
</evidence>
<dbReference type="Proteomes" id="UP000030746">
    <property type="component" value="Unassembled WGS sequence"/>
</dbReference>
<evidence type="ECO:0000256" key="11">
    <source>
        <dbReference type="PROSITE-ProRule" id="PRU01023"/>
    </source>
</evidence>
<dbReference type="PRINTS" id="PR02008">
    <property type="entry name" value="RCMTFAMILY"/>
</dbReference>
<feature type="binding site" evidence="11">
    <location>
        <position position="170"/>
    </location>
    <ligand>
        <name>S-adenosyl-L-methionine</name>
        <dbReference type="ChEBI" id="CHEBI:59789"/>
    </ligand>
</feature>
<name>V4B8B5_LOTGI</name>
<dbReference type="PANTHER" id="PTHR22808">
    <property type="entry name" value="NCL1 YEAST -RELATED NOL1/NOP2/FMU SUN DOMAIN-CONTAINING"/>
    <property type="match status" value="1"/>
</dbReference>
<dbReference type="GeneID" id="20233160"/>
<evidence type="ECO:0000259" key="12">
    <source>
        <dbReference type="PROSITE" id="PS51686"/>
    </source>
</evidence>
<dbReference type="PANTHER" id="PTHR22808:SF3">
    <property type="entry name" value="5-METHYLCYTOSINE RRNA METHYLTRANSFERASE NSUN4"/>
    <property type="match status" value="1"/>
</dbReference>
<comment type="catalytic activity">
    <reaction evidence="10">
        <text>a cytidine in rRNA + S-adenosyl-L-methionine = a 5-methylcytidine in rRNA + S-adenosyl-L-homocysteine + H(+)</text>
        <dbReference type="Rhea" id="RHEA:61484"/>
        <dbReference type="Rhea" id="RHEA-COMP:15836"/>
        <dbReference type="Rhea" id="RHEA-COMP:15837"/>
        <dbReference type="ChEBI" id="CHEBI:15378"/>
        <dbReference type="ChEBI" id="CHEBI:57856"/>
        <dbReference type="ChEBI" id="CHEBI:59789"/>
        <dbReference type="ChEBI" id="CHEBI:74483"/>
        <dbReference type="ChEBI" id="CHEBI:82748"/>
    </reaction>
</comment>
<dbReference type="OMA" id="MVNNFGD"/>
<evidence type="ECO:0000256" key="7">
    <source>
        <dbReference type="ARBA" id="ARBA00022946"/>
    </source>
</evidence>
<evidence type="ECO:0000313" key="13">
    <source>
        <dbReference type="EMBL" id="ESO84954.1"/>
    </source>
</evidence>
<dbReference type="InterPro" id="IPR023267">
    <property type="entry name" value="RCMT"/>
</dbReference>
<feature type="non-terminal residue" evidence="13">
    <location>
        <position position="1"/>
    </location>
</feature>
<dbReference type="CDD" id="cd02440">
    <property type="entry name" value="AdoMet_MTases"/>
    <property type="match status" value="1"/>
</dbReference>
<dbReference type="PROSITE" id="PS51686">
    <property type="entry name" value="SAM_MT_RSMB_NOP"/>
    <property type="match status" value="1"/>
</dbReference>
<dbReference type="Gene3D" id="6.20.240.40">
    <property type="match status" value="1"/>
</dbReference>
<dbReference type="GO" id="GO:0003723">
    <property type="term" value="F:RNA binding"/>
    <property type="evidence" value="ECO:0007669"/>
    <property type="project" value="UniProtKB-UniRule"/>
</dbReference>
<feature type="binding site" evidence="11">
    <location>
        <position position="216"/>
    </location>
    <ligand>
        <name>S-adenosyl-L-methionine</name>
        <dbReference type="ChEBI" id="CHEBI:59789"/>
    </ligand>
</feature>
<dbReference type="GO" id="GO:0031167">
    <property type="term" value="P:rRNA methylation"/>
    <property type="evidence" value="ECO:0007669"/>
    <property type="project" value="TreeGrafter"/>
</dbReference>
<keyword evidence="3 11" id="KW-0489">Methyltransferase</keyword>
<dbReference type="EMBL" id="KB203357">
    <property type="protein sequence ID" value="ESO84954.1"/>
    <property type="molecule type" value="Genomic_DNA"/>
</dbReference>
<dbReference type="InterPro" id="IPR049560">
    <property type="entry name" value="MeTrfase_RsmB-F_NOP2_cat"/>
</dbReference>
<dbReference type="CTD" id="20233160"/>
<evidence type="ECO:0000313" key="14">
    <source>
        <dbReference type="Proteomes" id="UP000030746"/>
    </source>
</evidence>
<dbReference type="GO" id="GO:0005762">
    <property type="term" value="C:mitochondrial large ribosomal subunit"/>
    <property type="evidence" value="ECO:0007669"/>
    <property type="project" value="TreeGrafter"/>
</dbReference>
<keyword evidence="14" id="KW-1185">Reference proteome</keyword>
<feature type="active site" description="Nucleophile" evidence="11">
    <location>
        <position position="271"/>
    </location>
</feature>
<dbReference type="SUPFAM" id="SSF53335">
    <property type="entry name" value="S-adenosyl-L-methionine-dependent methyltransferases"/>
    <property type="match status" value="1"/>
</dbReference>
<sequence length="345" mass="38384">SKPMLPTEKALGYFDTYFKPVYGDLWPSIRVSLLSGQKYGAVLNNYCQNETENFLKDLGAKNMIEIAQNAKSGWNTSDVDSVNKDGEKLDLPENLKVFTYKPGNISDFPPPKPDKSKLLGYYLLDASSILPVISLNIKPGEKVLDLCAAPGGKTLTMLQSLIPVYITSNDISASRIARLKTILKYYVPLSHQYVDTSCVDARQLSLPHSFDKVLVDVPCNCDRVSLLSDSNNIFSPVREDKRLKMSALQKDILVSGIKHCKPGGSIVYSTCTLSPPQNDGVIQAALEQIWQNTPIDVSVEDISIITQQFKDTFTFFHNCRHGQLVIPSLTKNFGPMYIAKLNRIK</sequence>
<proteinExistence type="inferred from homology"/>
<comment type="subcellular location">
    <subcellularLocation>
        <location evidence="1">Mitochondrion</location>
    </subcellularLocation>
</comment>
<comment type="similarity">
    <text evidence="11">Belongs to the class I-like SAM-binding methyltransferase superfamily. RsmB/NOP family.</text>
</comment>
<dbReference type="GO" id="GO:0008173">
    <property type="term" value="F:RNA methyltransferase activity"/>
    <property type="evidence" value="ECO:0007669"/>
    <property type="project" value="InterPro"/>
</dbReference>
<protein>
    <recommendedName>
        <fullName evidence="9">NOL1/NOP2/Sun domain family member 4</fullName>
    </recommendedName>
</protein>
<dbReference type="InterPro" id="IPR029063">
    <property type="entry name" value="SAM-dependent_MTases_sf"/>
</dbReference>
<accession>V4B8B5</accession>
<dbReference type="Gene3D" id="3.40.50.150">
    <property type="entry name" value="Vaccinia Virus protein VP39"/>
    <property type="match status" value="1"/>
</dbReference>
<evidence type="ECO:0000256" key="8">
    <source>
        <dbReference type="ARBA" id="ARBA00023128"/>
    </source>
</evidence>
<feature type="domain" description="SAM-dependent MTase RsmB/NOP-type" evidence="12">
    <location>
        <begin position="43"/>
        <end position="344"/>
    </location>
</feature>
<dbReference type="HOGENOM" id="CLU_041061_2_0_1"/>
<evidence type="ECO:0000256" key="5">
    <source>
        <dbReference type="ARBA" id="ARBA00022691"/>
    </source>
</evidence>
<keyword evidence="7" id="KW-0809">Transit peptide</keyword>
<evidence type="ECO:0000256" key="1">
    <source>
        <dbReference type="ARBA" id="ARBA00004173"/>
    </source>
</evidence>
<keyword evidence="5 11" id="KW-0949">S-adenosyl-L-methionine</keyword>